<feature type="transmembrane region" description="Helical" evidence="2">
    <location>
        <begin position="39"/>
        <end position="57"/>
    </location>
</feature>
<keyword evidence="2" id="KW-1133">Transmembrane helix</keyword>
<feature type="transmembrane region" description="Helical" evidence="2">
    <location>
        <begin position="69"/>
        <end position="95"/>
    </location>
</feature>
<gene>
    <name evidence="3" type="ORF">ETX26_12895</name>
</gene>
<feature type="transmembrane region" description="Helical" evidence="2">
    <location>
        <begin position="211"/>
        <end position="233"/>
    </location>
</feature>
<dbReference type="EMBL" id="SDPV01000002">
    <property type="protein sequence ID" value="RXZ64757.1"/>
    <property type="molecule type" value="Genomic_DNA"/>
</dbReference>
<name>A0A4Q2KK82_9SPHN</name>
<keyword evidence="2" id="KW-0472">Membrane</keyword>
<feature type="transmembrane region" description="Helical" evidence="2">
    <location>
        <begin position="324"/>
        <end position="344"/>
    </location>
</feature>
<dbReference type="Proteomes" id="UP000293623">
    <property type="component" value="Unassembled WGS sequence"/>
</dbReference>
<keyword evidence="4" id="KW-1185">Reference proteome</keyword>
<feature type="transmembrane region" description="Helical" evidence="2">
    <location>
        <begin position="139"/>
        <end position="160"/>
    </location>
</feature>
<dbReference type="AlphaFoldDB" id="A0A4Q2KK82"/>
<evidence type="ECO:0000313" key="3">
    <source>
        <dbReference type="EMBL" id="RXZ64757.1"/>
    </source>
</evidence>
<proteinExistence type="predicted"/>
<sequence length="407" mass="45179">MREGRSATRSAASNGPPHENILHATEGLARVARENTTKLIAVLFFQEAIWLGLNRIVNRGHTFYITSEFYTPMFLMLIALAGIYTFLGWVFSRGITSFPRIYVRPRAMTLTFLVAIVANVLAAGFLAEGARYNSGELTGVTGVIYAIARAASLMVMVLAIKGRYGRGSPANTFLLIAFVVSMAITIDGLAIALTISAFLCVLLRVKTSHDILLGILAFVLVGTAFYIGFWSKFSVIPAYLTPEFAFRWSISRMSISAESLYKYLSGESMFNDSMAYLDVIQRSYLNRYNVIMGEGFVPSFPRSVSEGFYMDMYRVPGAGSSPGFYLGILLHGLFSPLFLLAFTWMFMQLFYGIRTSFGYVRIFALSLILKVVHGNVTEYIIVLSPSIMIVVLFILACLIEVRDGKAR</sequence>
<accession>A0A4Q2KK82</accession>
<reference evidence="3 4" key="1">
    <citation type="submission" date="2019-01" db="EMBL/GenBank/DDBJ databases">
        <title>Altererythrobacter rhizovicinus sp. nov., isolated from the rhizosphere soil of Haloxylon ammodendron.</title>
        <authorList>
            <person name="Li H.-P."/>
            <person name="Gou J.-Y."/>
            <person name="Yao D."/>
            <person name="Han Q.-Q."/>
            <person name="Shao K.-Z."/>
            <person name="Zhao Q."/>
            <person name="Zhang J.-L."/>
        </authorList>
    </citation>
    <scope>NUCLEOTIDE SEQUENCE [LARGE SCALE GENOMIC DNA]</scope>
    <source>
        <strain evidence="3 4">AY-3R</strain>
    </source>
</reference>
<feature type="region of interest" description="Disordered" evidence="1">
    <location>
        <begin position="1"/>
        <end position="20"/>
    </location>
</feature>
<evidence type="ECO:0008006" key="5">
    <source>
        <dbReference type="Google" id="ProtNLM"/>
    </source>
</evidence>
<evidence type="ECO:0000256" key="1">
    <source>
        <dbReference type="SAM" id="MobiDB-lite"/>
    </source>
</evidence>
<evidence type="ECO:0000313" key="4">
    <source>
        <dbReference type="Proteomes" id="UP000293623"/>
    </source>
</evidence>
<evidence type="ECO:0000256" key="2">
    <source>
        <dbReference type="SAM" id="Phobius"/>
    </source>
</evidence>
<protein>
    <recommendedName>
        <fullName evidence="5">Oligosaccharide repeat unit polymerase</fullName>
    </recommendedName>
</protein>
<feature type="transmembrane region" description="Helical" evidence="2">
    <location>
        <begin position="107"/>
        <end position="127"/>
    </location>
</feature>
<keyword evidence="2" id="KW-0812">Transmembrane</keyword>
<comment type="caution">
    <text evidence="3">The sequence shown here is derived from an EMBL/GenBank/DDBJ whole genome shotgun (WGS) entry which is preliminary data.</text>
</comment>
<feature type="transmembrane region" description="Helical" evidence="2">
    <location>
        <begin position="172"/>
        <end position="205"/>
    </location>
</feature>
<feature type="transmembrane region" description="Helical" evidence="2">
    <location>
        <begin position="379"/>
        <end position="401"/>
    </location>
</feature>
<dbReference type="RefSeq" id="WP_129525063.1">
    <property type="nucleotide sequence ID" value="NZ_SDPV01000002.1"/>
</dbReference>
<organism evidence="3 4">
    <name type="scientific">Pelagerythrobacter rhizovicinus</name>
    <dbReference type="NCBI Taxonomy" id="2268576"/>
    <lineage>
        <taxon>Bacteria</taxon>
        <taxon>Pseudomonadati</taxon>
        <taxon>Pseudomonadota</taxon>
        <taxon>Alphaproteobacteria</taxon>
        <taxon>Sphingomonadales</taxon>
        <taxon>Erythrobacteraceae</taxon>
        <taxon>Pelagerythrobacter</taxon>
    </lineage>
</organism>